<keyword evidence="2" id="KW-0732">Signal</keyword>
<feature type="region of interest" description="Disordered" evidence="1">
    <location>
        <begin position="224"/>
        <end position="253"/>
    </location>
</feature>
<dbReference type="SMART" id="SM00198">
    <property type="entry name" value="SCP"/>
    <property type="match status" value="1"/>
</dbReference>
<dbReference type="InterPro" id="IPR014044">
    <property type="entry name" value="CAP_dom"/>
</dbReference>
<evidence type="ECO:0000259" key="3">
    <source>
        <dbReference type="SMART" id="SM00198"/>
    </source>
</evidence>
<dbReference type="PROSITE" id="PS01010">
    <property type="entry name" value="CRISP_2"/>
    <property type="match status" value="1"/>
</dbReference>
<sequence>MLVLLLALLCVNVANTQVRSVCKNPPVQADTIRYTFLKKHNELRRDLAKGTLDAAKGTLRGSTSLFAMNYDCDLEIDALMAVKGCPNQVSSADGTSMNYKIERGNYPSDHGCQSRGRNRGASETVIYDDETIEPFANIIYNKSISLACVATYCDSTKKRAYACVYSSSPKRGEPLYLPGPNAKRCTKNACTKAIEGSTCITDTDSTDTFPAGLCRTKELVVPETDPVTESTIEPNPEKSSEATSTPNTNPNIMTQEIRDRIITLHNFRRTLLAKGEVRNGKQGNPNCGTATNMYRMKYNMSLEEEAQAYANTCALDISDVSTRPQSGENAYVIVSPDIQPLPAIIESIQAWWKQIYENGVNAKMLYNEYLETKYKAPIRFTQMAWASSYMVGCGLARCSGSTFVVCRYYPRGNIIGQNIYAVGPTCSACPNACSDSLCNTPR</sequence>
<reference evidence="4 5" key="1">
    <citation type="submission" date="2023-08" db="EMBL/GenBank/DDBJ databases">
        <title>A Necator americanus chromosomal reference genome.</title>
        <authorList>
            <person name="Ilik V."/>
            <person name="Petrzelkova K.J."/>
            <person name="Pardy F."/>
            <person name="Fuh T."/>
            <person name="Niatou-Singa F.S."/>
            <person name="Gouil Q."/>
            <person name="Baker L."/>
            <person name="Ritchie M.E."/>
            <person name="Jex A.R."/>
            <person name="Gazzola D."/>
            <person name="Li H."/>
            <person name="Toshio Fujiwara R."/>
            <person name="Zhan B."/>
            <person name="Aroian R.V."/>
            <person name="Pafco B."/>
            <person name="Schwarz E.M."/>
        </authorList>
    </citation>
    <scope>NUCLEOTIDE SEQUENCE [LARGE SCALE GENOMIC DNA]</scope>
    <source>
        <strain evidence="4 5">Aroian</strain>
        <tissue evidence="4">Whole animal</tissue>
    </source>
</reference>
<feature type="signal peptide" evidence="2">
    <location>
        <begin position="1"/>
        <end position="16"/>
    </location>
</feature>
<protein>
    <recommendedName>
        <fullName evidence="3">SCP domain-containing protein</fullName>
    </recommendedName>
</protein>
<dbReference type="PANTHER" id="PTHR10334">
    <property type="entry name" value="CYSTEINE-RICH SECRETORY PROTEIN-RELATED"/>
    <property type="match status" value="1"/>
</dbReference>
<gene>
    <name evidence="4" type="primary">Necator_chrI.g3705</name>
    <name evidence="4" type="ORF">RB195_007576</name>
</gene>
<dbReference type="Pfam" id="PF00188">
    <property type="entry name" value="CAP"/>
    <property type="match status" value="2"/>
</dbReference>
<evidence type="ECO:0000256" key="1">
    <source>
        <dbReference type="SAM" id="MobiDB-lite"/>
    </source>
</evidence>
<dbReference type="InterPro" id="IPR018244">
    <property type="entry name" value="Allrgn_V5/Tpx1_CS"/>
</dbReference>
<feature type="compositionally biased region" description="Polar residues" evidence="1">
    <location>
        <begin position="241"/>
        <end position="253"/>
    </location>
</feature>
<feature type="chain" id="PRO_5046419890" description="SCP domain-containing protein" evidence="2">
    <location>
        <begin position="17"/>
        <end position="442"/>
    </location>
</feature>
<evidence type="ECO:0000313" key="4">
    <source>
        <dbReference type="EMBL" id="KAK6731199.1"/>
    </source>
</evidence>
<evidence type="ECO:0000313" key="5">
    <source>
        <dbReference type="Proteomes" id="UP001303046"/>
    </source>
</evidence>
<dbReference type="InterPro" id="IPR035940">
    <property type="entry name" value="CAP_sf"/>
</dbReference>
<proteinExistence type="predicted"/>
<dbReference type="CDD" id="cd05380">
    <property type="entry name" value="CAP_euk"/>
    <property type="match status" value="1"/>
</dbReference>
<dbReference type="InterPro" id="IPR001283">
    <property type="entry name" value="CRISP-related"/>
</dbReference>
<evidence type="ECO:0000256" key="2">
    <source>
        <dbReference type="SAM" id="SignalP"/>
    </source>
</evidence>
<dbReference type="SUPFAM" id="SSF55797">
    <property type="entry name" value="PR-1-like"/>
    <property type="match status" value="2"/>
</dbReference>
<keyword evidence="5" id="KW-1185">Reference proteome</keyword>
<comment type="caution">
    <text evidence="4">The sequence shown here is derived from an EMBL/GenBank/DDBJ whole genome shotgun (WGS) entry which is preliminary data.</text>
</comment>
<accession>A0ABR1BXX5</accession>
<feature type="domain" description="SCP" evidence="3">
    <location>
        <begin position="256"/>
        <end position="416"/>
    </location>
</feature>
<dbReference type="EMBL" id="JAVFWL010000001">
    <property type="protein sequence ID" value="KAK6731199.1"/>
    <property type="molecule type" value="Genomic_DNA"/>
</dbReference>
<organism evidence="4 5">
    <name type="scientific">Necator americanus</name>
    <name type="common">Human hookworm</name>
    <dbReference type="NCBI Taxonomy" id="51031"/>
    <lineage>
        <taxon>Eukaryota</taxon>
        <taxon>Metazoa</taxon>
        <taxon>Ecdysozoa</taxon>
        <taxon>Nematoda</taxon>
        <taxon>Chromadorea</taxon>
        <taxon>Rhabditida</taxon>
        <taxon>Rhabditina</taxon>
        <taxon>Rhabditomorpha</taxon>
        <taxon>Strongyloidea</taxon>
        <taxon>Ancylostomatidae</taxon>
        <taxon>Bunostominae</taxon>
        <taxon>Necator</taxon>
    </lineage>
</organism>
<dbReference type="Gene3D" id="3.40.33.10">
    <property type="entry name" value="CAP"/>
    <property type="match status" value="2"/>
</dbReference>
<dbReference type="Proteomes" id="UP001303046">
    <property type="component" value="Unassembled WGS sequence"/>
</dbReference>
<dbReference type="PRINTS" id="PR00837">
    <property type="entry name" value="V5TPXLIKE"/>
</dbReference>
<name>A0ABR1BXX5_NECAM</name>